<dbReference type="InterPro" id="IPR023346">
    <property type="entry name" value="Lysozyme-like_dom_sf"/>
</dbReference>
<evidence type="ECO:0000313" key="1">
    <source>
        <dbReference type="EMBL" id="CAB4139416.1"/>
    </source>
</evidence>
<protein>
    <submittedName>
        <fullName evidence="1">Uncharacterized protein</fullName>
    </submittedName>
</protein>
<dbReference type="EMBL" id="LR796351">
    <property type="protein sequence ID" value="CAB4139416.1"/>
    <property type="molecule type" value="Genomic_DNA"/>
</dbReference>
<dbReference type="Gene3D" id="1.10.530.10">
    <property type="match status" value="1"/>
</dbReference>
<organism evidence="1">
    <name type="scientific">uncultured Caudovirales phage</name>
    <dbReference type="NCBI Taxonomy" id="2100421"/>
    <lineage>
        <taxon>Viruses</taxon>
        <taxon>Duplodnaviria</taxon>
        <taxon>Heunggongvirae</taxon>
        <taxon>Uroviricota</taxon>
        <taxon>Caudoviricetes</taxon>
        <taxon>Peduoviridae</taxon>
        <taxon>Maltschvirus</taxon>
        <taxon>Maltschvirus maltsch</taxon>
    </lineage>
</organism>
<dbReference type="SUPFAM" id="SSF53955">
    <property type="entry name" value="Lysozyme-like"/>
    <property type="match status" value="1"/>
</dbReference>
<accession>A0A6J5M2X2</accession>
<reference evidence="1" key="1">
    <citation type="submission" date="2020-04" db="EMBL/GenBank/DDBJ databases">
        <authorList>
            <person name="Chiriac C."/>
            <person name="Salcher M."/>
            <person name="Ghai R."/>
            <person name="Kavagutti S V."/>
        </authorList>
    </citation>
    <scope>NUCLEOTIDE SEQUENCE</scope>
</reference>
<gene>
    <name evidence="1" type="ORF">UFOVP338_39</name>
</gene>
<name>A0A6J5M2X2_9CAUD</name>
<sequence>MVKLIAFFTLVFLVSVGVLLPPFLKADASAPIPTDVWKPAKAVVEKLAPVPKTIHEKTVTTIADKIPSLRGRTHYFLHPKVKYPTLTASIITYGEWWGNVPKNTCKKSPAGAQGFAQAMPATANARGLHNRCDEQQSVIFVGQQVEAIFNELKARHVVQCDKSRNPRFPELTNDCVLYVAGAYNAGVAGYLSGVQPERNYHYRVLNGYNKLLERKG</sequence>
<proteinExistence type="predicted"/>